<evidence type="ECO:0008006" key="3">
    <source>
        <dbReference type="Google" id="ProtNLM"/>
    </source>
</evidence>
<organism evidence="1 2">
    <name type="scientific">Nocardioides panacihumi</name>
    <dbReference type="NCBI Taxonomy" id="400774"/>
    <lineage>
        <taxon>Bacteria</taxon>
        <taxon>Bacillati</taxon>
        <taxon>Actinomycetota</taxon>
        <taxon>Actinomycetes</taxon>
        <taxon>Propionibacteriales</taxon>
        <taxon>Nocardioidaceae</taxon>
        <taxon>Nocardioides</taxon>
    </lineage>
</organism>
<proteinExistence type="predicted"/>
<name>A0ABN2RX15_9ACTN</name>
<reference evidence="1 2" key="1">
    <citation type="journal article" date="2019" name="Int. J. Syst. Evol. Microbiol.">
        <title>The Global Catalogue of Microorganisms (GCM) 10K type strain sequencing project: providing services to taxonomists for standard genome sequencing and annotation.</title>
        <authorList>
            <consortium name="The Broad Institute Genomics Platform"/>
            <consortium name="The Broad Institute Genome Sequencing Center for Infectious Disease"/>
            <person name="Wu L."/>
            <person name="Ma J."/>
        </authorList>
    </citation>
    <scope>NUCLEOTIDE SEQUENCE [LARGE SCALE GENOMIC DNA]</scope>
    <source>
        <strain evidence="1 2">JCM 15309</strain>
    </source>
</reference>
<gene>
    <name evidence="1" type="ORF">GCM10009798_42110</name>
</gene>
<dbReference type="EMBL" id="BAAAPB010000008">
    <property type="protein sequence ID" value="GAA1976482.1"/>
    <property type="molecule type" value="Genomic_DNA"/>
</dbReference>
<evidence type="ECO:0000313" key="1">
    <source>
        <dbReference type="EMBL" id="GAA1976482.1"/>
    </source>
</evidence>
<accession>A0ABN2RX15</accession>
<dbReference type="Proteomes" id="UP001500571">
    <property type="component" value="Unassembled WGS sequence"/>
</dbReference>
<comment type="caution">
    <text evidence="1">The sequence shown here is derived from an EMBL/GenBank/DDBJ whole genome shotgun (WGS) entry which is preliminary data.</text>
</comment>
<keyword evidence="2" id="KW-1185">Reference proteome</keyword>
<sequence>MRETAAMTERDSGIRVRLAMLVNYPSPAKLLQHRPGAGQVTMTMTLPPRLAKAALKSGRTLTISSTYRMAGLGSRSITLADPAATTVDALGVRGTMRSLKFANAKPAFARELKKEMRPMFASIFGTEWIARGRGVVQSVSTTTDGVAETQTQVSCS</sequence>
<evidence type="ECO:0000313" key="2">
    <source>
        <dbReference type="Proteomes" id="UP001500571"/>
    </source>
</evidence>
<protein>
    <recommendedName>
        <fullName evidence="3">SRPBCC family protein</fullName>
    </recommendedName>
</protein>